<dbReference type="AlphaFoldDB" id="A0A2G6Q4W4"/>
<keyword evidence="1" id="KW-1133">Transmembrane helix</keyword>
<comment type="caution">
    <text evidence="2">The sequence shown here is derived from an EMBL/GenBank/DDBJ whole genome shotgun (WGS) entry which is preliminary data.</text>
</comment>
<feature type="transmembrane region" description="Helical" evidence="1">
    <location>
        <begin position="17"/>
        <end position="39"/>
    </location>
</feature>
<dbReference type="RefSeq" id="WP_099686734.1">
    <property type="nucleotide sequence ID" value="NZ_NWUW01000067.1"/>
</dbReference>
<sequence>MQSSINFESYTESWSYILLWLGFLIGYLVSALCLVFLIYKIGQMNKAEGRWYQINFIKESTKKEAAQLKEIKNDGKKAQ</sequence>
<evidence type="ECO:0000256" key="1">
    <source>
        <dbReference type="SAM" id="Phobius"/>
    </source>
</evidence>
<keyword evidence="1" id="KW-0812">Transmembrane</keyword>
<name>A0A2G6Q4W4_9BACI</name>
<dbReference type="Proteomes" id="UP000228484">
    <property type="component" value="Unassembled WGS sequence"/>
</dbReference>
<accession>A0A2G6Q4W4</accession>
<evidence type="ECO:0000313" key="3">
    <source>
        <dbReference type="Proteomes" id="UP000228484"/>
    </source>
</evidence>
<keyword evidence="1" id="KW-0472">Membrane</keyword>
<evidence type="ECO:0000313" key="2">
    <source>
        <dbReference type="EMBL" id="PIE91842.1"/>
    </source>
</evidence>
<keyword evidence="3" id="KW-1185">Reference proteome</keyword>
<dbReference type="EMBL" id="NWUW01000067">
    <property type="protein sequence ID" value="PIE91842.1"/>
    <property type="molecule type" value="Genomic_DNA"/>
</dbReference>
<proteinExistence type="predicted"/>
<organism evidence="2 3">
    <name type="scientific">Bacillus fungorum</name>
    <dbReference type="NCBI Taxonomy" id="2039284"/>
    <lineage>
        <taxon>Bacteria</taxon>
        <taxon>Bacillati</taxon>
        <taxon>Bacillota</taxon>
        <taxon>Bacilli</taxon>
        <taxon>Bacillales</taxon>
        <taxon>Bacillaceae</taxon>
        <taxon>Bacillus</taxon>
    </lineage>
</organism>
<reference evidence="2 3" key="1">
    <citation type="submission" date="2017-09" db="EMBL/GenBank/DDBJ databases">
        <title>Biocontrol bacteria screening and application from spent mushroom substrate.</title>
        <authorList>
            <person name="Sun X."/>
        </authorList>
    </citation>
    <scope>NUCLEOTIDE SEQUENCE [LARGE SCALE GENOMIC DNA]</scope>
    <source>
        <strain evidence="2 3">100374</strain>
    </source>
</reference>
<protein>
    <submittedName>
        <fullName evidence="2">Uncharacterized protein</fullName>
    </submittedName>
</protein>
<gene>
    <name evidence="2" type="ORF">CO726_29920</name>
</gene>